<accession>A0A9X1TXJ9</accession>
<dbReference type="PANTHER" id="PTHR43157">
    <property type="entry name" value="PHOSPHATIDYLINOSITOL-GLYCAN BIOSYNTHESIS CLASS F PROTEIN-RELATED"/>
    <property type="match status" value="1"/>
</dbReference>
<dbReference type="GO" id="GO:0016491">
    <property type="term" value="F:oxidoreductase activity"/>
    <property type="evidence" value="ECO:0007669"/>
    <property type="project" value="UniProtKB-KW"/>
</dbReference>
<evidence type="ECO:0000313" key="2">
    <source>
        <dbReference type="EMBL" id="MCF1599368.1"/>
    </source>
</evidence>
<dbReference type="RefSeq" id="WP_234767747.1">
    <property type="nucleotide sequence ID" value="NZ_JAKEIP010000298.1"/>
</dbReference>
<evidence type="ECO:0000313" key="3">
    <source>
        <dbReference type="Proteomes" id="UP001139384"/>
    </source>
</evidence>
<dbReference type="Proteomes" id="UP001139384">
    <property type="component" value="Unassembled WGS sequence"/>
</dbReference>
<dbReference type="NCBIfam" id="NF004846">
    <property type="entry name" value="PRK06197.1"/>
    <property type="match status" value="1"/>
</dbReference>
<dbReference type="Pfam" id="PF00106">
    <property type="entry name" value="adh_short"/>
    <property type="match status" value="1"/>
</dbReference>
<keyword evidence="3" id="KW-1185">Reference proteome</keyword>
<gene>
    <name evidence="2" type="ORF">L0P92_38310</name>
</gene>
<dbReference type="PANTHER" id="PTHR43157:SF64">
    <property type="entry name" value="RETINOL DEHYDROGENASE 14"/>
    <property type="match status" value="1"/>
</dbReference>
<protein>
    <submittedName>
        <fullName evidence="2">Oxidoreductase</fullName>
    </submittedName>
</protein>
<dbReference type="InterPro" id="IPR002347">
    <property type="entry name" value="SDR_fam"/>
</dbReference>
<dbReference type="Gene3D" id="3.40.50.720">
    <property type="entry name" value="NAD(P)-binding Rossmann-like Domain"/>
    <property type="match status" value="1"/>
</dbReference>
<dbReference type="EMBL" id="JAKEIP010000298">
    <property type="protein sequence ID" value="MCF1599368.1"/>
    <property type="molecule type" value="Genomic_DNA"/>
</dbReference>
<organism evidence="2 3">
    <name type="scientific">Streptomyces muensis</name>
    <dbReference type="NCBI Taxonomy" id="1077944"/>
    <lineage>
        <taxon>Bacteria</taxon>
        <taxon>Bacillati</taxon>
        <taxon>Actinomycetota</taxon>
        <taxon>Actinomycetes</taxon>
        <taxon>Kitasatosporales</taxon>
        <taxon>Streptomycetaceae</taxon>
        <taxon>Streptomyces</taxon>
    </lineage>
</organism>
<dbReference type="InterPro" id="IPR036291">
    <property type="entry name" value="NAD(P)-bd_dom_sf"/>
</dbReference>
<dbReference type="SUPFAM" id="SSF51735">
    <property type="entry name" value="NAD(P)-binding Rossmann-fold domains"/>
    <property type="match status" value="1"/>
</dbReference>
<evidence type="ECO:0000256" key="1">
    <source>
        <dbReference type="ARBA" id="ARBA00023002"/>
    </source>
</evidence>
<dbReference type="PRINTS" id="PR00081">
    <property type="entry name" value="GDHRDH"/>
</dbReference>
<comment type="caution">
    <text evidence="2">The sequence shown here is derived from an EMBL/GenBank/DDBJ whole genome shotgun (WGS) entry which is preliminary data.</text>
</comment>
<reference evidence="2" key="1">
    <citation type="submission" date="2022-01" db="EMBL/GenBank/DDBJ databases">
        <title>Draft Genome Sequences of Seven Type Strains of the Genus Streptomyces.</title>
        <authorList>
            <person name="Aziz S."/>
            <person name="Coretto E."/>
            <person name="Chronakova A."/>
            <person name="Sproer C."/>
            <person name="Huber K."/>
            <person name="Nouioui I."/>
            <person name="Gross H."/>
        </authorList>
    </citation>
    <scope>NUCLEOTIDE SEQUENCE</scope>
    <source>
        <strain evidence="2">DSM 103493</strain>
    </source>
</reference>
<sequence length="309" mass="33017">MAKQTWDATSLPDLAGRTAIVTGANSGIGLRAADALARAGAHVVFAVRDPERGRAAAATVNGSTEVRRLDLADLSSVREFADGWQGRPLELLINNAGVMMVPERRTADGFEMQFGTNHLGHFALTNLLRPYVTDRVVTLSSGAHRWFGARIRFEDLNWASGYDPNRAYAQSKLANLLFTLELQRRLTASGSPVRALAAHPGYAATNLQSHAGSAVMRGFMKIGNRFFAQDDRAGALPTLYAATQDLPGASYVGPDGLGEMRGAPTLVGRSVAASDVGVARRLWTVSEELTGVSWPLGDAEVESVVAAER</sequence>
<proteinExistence type="predicted"/>
<keyword evidence="1" id="KW-0560">Oxidoreductase</keyword>
<dbReference type="AlphaFoldDB" id="A0A9X1TXJ9"/>
<name>A0A9X1TXJ9_STRM4</name>